<keyword evidence="2" id="KW-1185">Reference proteome</keyword>
<dbReference type="AlphaFoldDB" id="I0JL46"/>
<dbReference type="STRING" id="866895.HBHAL_2521"/>
<protein>
    <submittedName>
        <fullName evidence="1">Uncharacterized protein</fullName>
    </submittedName>
</protein>
<proteinExistence type="predicted"/>
<reference evidence="1 2" key="1">
    <citation type="journal article" date="2013" name="Environ. Microbiol.">
        <title>Chloride and organic osmolytes: a hybrid strategy to cope with elevated salinities by the moderately halophilic, chloride-dependent bacterium Halobacillus halophilus.</title>
        <authorList>
            <person name="Saum S.H."/>
            <person name="Pfeiffer F."/>
            <person name="Palm P."/>
            <person name="Rampp M."/>
            <person name="Schuster S.C."/>
            <person name="Muller V."/>
            <person name="Oesterhelt D."/>
        </authorList>
    </citation>
    <scope>NUCLEOTIDE SEQUENCE [LARGE SCALE GENOMIC DNA]</scope>
    <source>
        <strain evidence="2">ATCC 35676 / DSM 2266 / JCM 20832 / KCTC 3685 / LMG 17431 / NBRC 102448 / NCIMB 2269</strain>
    </source>
</reference>
<name>I0JL46_HALH3</name>
<evidence type="ECO:0000313" key="1">
    <source>
        <dbReference type="EMBL" id="CCG44866.1"/>
    </source>
</evidence>
<sequence>MLMNKEEEKMSSLDKCPKCDNKELKKGIVNSSFGVVHMFPIENQRSQSSPISSMYCAKCGYILEWYVDNPE</sequence>
<accession>I0JL46</accession>
<gene>
    <name evidence="1" type="ordered locus">HBHAL_2521</name>
</gene>
<dbReference type="KEGG" id="hhd:HBHAL_2521"/>
<organism evidence="1 2">
    <name type="scientific">Halobacillus halophilus (strain ATCC 35676 / DSM 2266 / JCM 20832 / KCTC 3685 / LMG 17431 / NBRC 102448 / NCIMB 2269)</name>
    <name type="common">Sporosarcina halophila</name>
    <dbReference type="NCBI Taxonomy" id="866895"/>
    <lineage>
        <taxon>Bacteria</taxon>
        <taxon>Bacillati</taxon>
        <taxon>Bacillota</taxon>
        <taxon>Bacilli</taxon>
        <taxon>Bacillales</taxon>
        <taxon>Bacillaceae</taxon>
        <taxon>Halobacillus</taxon>
    </lineage>
</organism>
<dbReference type="HOGENOM" id="CLU_192689_0_0_9"/>
<dbReference type="Proteomes" id="UP000007397">
    <property type="component" value="Chromosome"/>
</dbReference>
<dbReference type="eggNOG" id="ENOG5033K1C">
    <property type="taxonomic scope" value="Bacteria"/>
</dbReference>
<dbReference type="EMBL" id="HE717023">
    <property type="protein sequence ID" value="CCG44866.1"/>
    <property type="molecule type" value="Genomic_DNA"/>
</dbReference>
<dbReference type="PATRIC" id="fig|866895.3.peg.1532"/>
<evidence type="ECO:0000313" key="2">
    <source>
        <dbReference type="Proteomes" id="UP000007397"/>
    </source>
</evidence>